<evidence type="ECO:0000256" key="1">
    <source>
        <dbReference type="SAM" id="MobiDB-lite"/>
    </source>
</evidence>
<feature type="compositionally biased region" description="Low complexity" evidence="1">
    <location>
        <begin position="258"/>
        <end position="284"/>
    </location>
</feature>
<feature type="region of interest" description="Disordered" evidence="1">
    <location>
        <begin position="33"/>
        <end position="180"/>
    </location>
</feature>
<feature type="region of interest" description="Disordered" evidence="1">
    <location>
        <begin position="223"/>
        <end position="319"/>
    </location>
</feature>
<reference evidence="2" key="1">
    <citation type="submission" date="2022-10" db="EMBL/GenBank/DDBJ databases">
        <authorList>
            <person name="Chen Y."/>
            <person name="Dougan E. K."/>
            <person name="Chan C."/>
            <person name="Rhodes N."/>
            <person name="Thang M."/>
        </authorList>
    </citation>
    <scope>NUCLEOTIDE SEQUENCE</scope>
</reference>
<sequence>MSAPKMFSSVSTSMARVSNLFSRNEMYQEQTDLFNDDQIWTGPNEKNDRPAMVGDKHQPWSRTEAETQAANVKALLQDQLRREKPLAEVVGDSPLERSPPEKRRSRRKESGSNPAGAFDFPQDWLTPQTSPAQRSAERMDAPWPVTSTSRSPSQAHAWPVKEPRSQETTPEPNWKERNVGRQFESATATRVAGQFDEAILAALSALPRHSLVDVLRRLADRRPEEVAQALQKDPSPASTGAGTALLSPPKSEVTRGTASPASALSPSPQMAVAEAVAEAADAAAGSGWPDQSDVWPSVQAVRPDPWPQVTQVAWPEANR</sequence>
<reference evidence="3 4" key="2">
    <citation type="submission" date="2024-05" db="EMBL/GenBank/DDBJ databases">
        <authorList>
            <person name="Chen Y."/>
            <person name="Shah S."/>
            <person name="Dougan E. K."/>
            <person name="Thang M."/>
            <person name="Chan C."/>
        </authorList>
    </citation>
    <scope>NUCLEOTIDE SEQUENCE [LARGE SCALE GENOMIC DNA]</scope>
</reference>
<comment type="caution">
    <text evidence="2">The sequence shown here is derived from an EMBL/GenBank/DDBJ whole genome shotgun (WGS) entry which is preliminary data.</text>
</comment>
<evidence type="ECO:0000313" key="4">
    <source>
        <dbReference type="Proteomes" id="UP001152797"/>
    </source>
</evidence>
<protein>
    <submittedName>
        <fullName evidence="2">Uncharacterized protein</fullName>
    </submittedName>
</protein>
<evidence type="ECO:0000313" key="2">
    <source>
        <dbReference type="EMBL" id="CAI3986414.1"/>
    </source>
</evidence>
<accession>A0A9P1C7F7</accession>
<keyword evidence="4" id="KW-1185">Reference proteome</keyword>
<dbReference type="Proteomes" id="UP001152797">
    <property type="component" value="Unassembled WGS sequence"/>
</dbReference>
<name>A0A9P1C7F7_9DINO</name>
<dbReference type="EMBL" id="CAMXCT030001080">
    <property type="protein sequence ID" value="CAL4773726.1"/>
    <property type="molecule type" value="Genomic_DNA"/>
</dbReference>
<feature type="compositionally biased region" description="Polar residues" evidence="1">
    <location>
        <begin position="145"/>
        <end position="154"/>
    </location>
</feature>
<organism evidence="2">
    <name type="scientific">Cladocopium goreaui</name>
    <dbReference type="NCBI Taxonomy" id="2562237"/>
    <lineage>
        <taxon>Eukaryota</taxon>
        <taxon>Sar</taxon>
        <taxon>Alveolata</taxon>
        <taxon>Dinophyceae</taxon>
        <taxon>Suessiales</taxon>
        <taxon>Symbiodiniaceae</taxon>
        <taxon>Cladocopium</taxon>
    </lineage>
</organism>
<feature type="compositionally biased region" description="Basic and acidic residues" evidence="1">
    <location>
        <begin position="45"/>
        <end position="58"/>
    </location>
</feature>
<gene>
    <name evidence="2" type="ORF">C1SCF055_LOCUS13769</name>
</gene>
<dbReference type="OrthoDB" id="447500at2759"/>
<proteinExistence type="predicted"/>
<evidence type="ECO:0000313" key="3">
    <source>
        <dbReference type="EMBL" id="CAL4773726.1"/>
    </source>
</evidence>
<dbReference type="EMBL" id="CAMXCT010001080">
    <property type="protein sequence ID" value="CAI3986414.1"/>
    <property type="molecule type" value="Genomic_DNA"/>
</dbReference>
<dbReference type="AlphaFoldDB" id="A0A9P1C7F7"/>
<dbReference type="EMBL" id="CAMXCT020001080">
    <property type="protein sequence ID" value="CAL1139789.1"/>
    <property type="molecule type" value="Genomic_DNA"/>
</dbReference>